<keyword evidence="1" id="KW-1133">Transmembrane helix</keyword>
<keyword evidence="3" id="KW-1185">Reference proteome</keyword>
<accession>A0ABY8CK77</accession>
<reference evidence="2 3" key="1">
    <citation type="submission" date="2023-02" db="EMBL/GenBank/DDBJ databases">
        <title>Encephalitozoon hellem ATCC 50451 complete genome.</title>
        <authorList>
            <person name="Mascarenhas dos Santos A.C."/>
            <person name="Julian A.T."/>
            <person name="Pombert J.-F."/>
        </authorList>
    </citation>
    <scope>NUCLEOTIDE SEQUENCE [LARGE SCALE GENOMIC DNA]</scope>
    <source>
        <strain evidence="2 3">ATCC 50451</strain>
    </source>
</reference>
<evidence type="ECO:0000313" key="2">
    <source>
        <dbReference type="EMBL" id="WEL39320.1"/>
    </source>
</evidence>
<feature type="transmembrane region" description="Helical" evidence="1">
    <location>
        <begin position="114"/>
        <end position="136"/>
    </location>
</feature>
<gene>
    <name evidence="2" type="ORF">PFJ87_08g01860</name>
</gene>
<keyword evidence="1" id="KW-0812">Transmembrane</keyword>
<keyword evidence="1" id="KW-0472">Membrane</keyword>
<sequence>MDIEKKISSISRTVGGWLEEFRYIASIALNFLECFLYALVGIICLTYCEGSLDNVYCKYISCALVAMGIVDGLHKVPTTYIIKHSKPKKGSYKDKIIRWMRELRKFFIRNKLNVVIDFFGILMMFFAIMVMMLSMWNAGHSAISQRGARDISLGTLKSSSGLYNLLSLLYSLYNLVMQGYQYISGFKERGTYSNTSGIVIRFEDDEEEFHGIDKDPFSSMPMITVTEVVFMLIFIVWGFWSGGSDYIKKAFVFSTVIRKVVTSVLQYMAPFFRHSGSKNVILLPIIFISLLSLCSYIGGLNTNVAANNNPA</sequence>
<feature type="transmembrane region" description="Helical" evidence="1">
    <location>
        <begin position="162"/>
        <end position="183"/>
    </location>
</feature>
<feature type="transmembrane region" description="Helical" evidence="1">
    <location>
        <begin position="23"/>
        <end position="48"/>
    </location>
</feature>
<evidence type="ECO:0000313" key="3">
    <source>
        <dbReference type="Proteomes" id="UP001217963"/>
    </source>
</evidence>
<protein>
    <submittedName>
        <fullName evidence="2">Uncharacterized protein</fullName>
    </submittedName>
</protein>
<evidence type="ECO:0000256" key="1">
    <source>
        <dbReference type="SAM" id="Phobius"/>
    </source>
</evidence>
<proteinExistence type="predicted"/>
<dbReference type="Proteomes" id="UP001217963">
    <property type="component" value="Chromosome VIII"/>
</dbReference>
<feature type="transmembrane region" description="Helical" evidence="1">
    <location>
        <begin position="280"/>
        <end position="299"/>
    </location>
</feature>
<feature type="transmembrane region" description="Helical" evidence="1">
    <location>
        <begin position="222"/>
        <end position="240"/>
    </location>
</feature>
<organism evidence="2 3">
    <name type="scientific">Encephalitozoon hellem</name>
    <name type="common">Microsporidian parasite</name>
    <dbReference type="NCBI Taxonomy" id="27973"/>
    <lineage>
        <taxon>Eukaryota</taxon>
        <taxon>Fungi</taxon>
        <taxon>Fungi incertae sedis</taxon>
        <taxon>Microsporidia</taxon>
        <taxon>Unikaryonidae</taxon>
        <taxon>Encephalitozoon</taxon>
    </lineage>
</organism>
<name>A0ABY8CK77_ENCHE</name>
<feature type="transmembrane region" description="Helical" evidence="1">
    <location>
        <begin position="246"/>
        <end position="268"/>
    </location>
</feature>
<dbReference type="EMBL" id="CP119069">
    <property type="protein sequence ID" value="WEL39320.1"/>
    <property type="molecule type" value="Genomic_DNA"/>
</dbReference>